<sequence>MCQWALELFPGVISVQRQFDHRSPLDEIVQKGARRMLQSATGTAAFSGGRRTIVYDRVQFGGQ</sequence>
<evidence type="ECO:0000313" key="2">
    <source>
        <dbReference type="Proteomes" id="UP000318017"/>
    </source>
</evidence>
<reference evidence="1 2" key="1">
    <citation type="submission" date="2019-02" db="EMBL/GenBank/DDBJ databases">
        <title>Deep-cultivation of Planctomycetes and their phenomic and genomic characterization uncovers novel biology.</title>
        <authorList>
            <person name="Wiegand S."/>
            <person name="Jogler M."/>
            <person name="Boedeker C."/>
            <person name="Pinto D."/>
            <person name="Vollmers J."/>
            <person name="Rivas-Marin E."/>
            <person name="Kohn T."/>
            <person name="Peeters S.H."/>
            <person name="Heuer A."/>
            <person name="Rast P."/>
            <person name="Oberbeckmann S."/>
            <person name="Bunk B."/>
            <person name="Jeske O."/>
            <person name="Meyerdierks A."/>
            <person name="Storesund J.E."/>
            <person name="Kallscheuer N."/>
            <person name="Luecker S."/>
            <person name="Lage O.M."/>
            <person name="Pohl T."/>
            <person name="Merkel B.J."/>
            <person name="Hornburger P."/>
            <person name="Mueller R.-W."/>
            <person name="Bruemmer F."/>
            <person name="Labrenz M."/>
            <person name="Spormann A.M."/>
            <person name="Op den Camp H."/>
            <person name="Overmann J."/>
            <person name="Amann R."/>
            <person name="Jetten M.S.M."/>
            <person name="Mascher T."/>
            <person name="Medema M.H."/>
            <person name="Devos D.P."/>
            <person name="Kaster A.-K."/>
            <person name="Ovreas L."/>
            <person name="Rohde M."/>
            <person name="Galperin M.Y."/>
            <person name="Jogler C."/>
        </authorList>
    </citation>
    <scope>NUCLEOTIDE SEQUENCE [LARGE SCALE GENOMIC DNA]</scope>
    <source>
        <strain evidence="1 2">Q31a</strain>
    </source>
</reference>
<name>A0A518G9P5_9BACT</name>
<dbReference type="Proteomes" id="UP000318017">
    <property type="component" value="Chromosome"/>
</dbReference>
<gene>
    <name evidence="1" type="ORF">Q31a_36140</name>
</gene>
<proteinExistence type="predicted"/>
<dbReference type="EMBL" id="CP036298">
    <property type="protein sequence ID" value="QDV25290.1"/>
    <property type="molecule type" value="Genomic_DNA"/>
</dbReference>
<accession>A0A518G9P5</accession>
<keyword evidence="2" id="KW-1185">Reference proteome</keyword>
<organism evidence="1 2">
    <name type="scientific">Aureliella helgolandensis</name>
    <dbReference type="NCBI Taxonomy" id="2527968"/>
    <lineage>
        <taxon>Bacteria</taxon>
        <taxon>Pseudomonadati</taxon>
        <taxon>Planctomycetota</taxon>
        <taxon>Planctomycetia</taxon>
        <taxon>Pirellulales</taxon>
        <taxon>Pirellulaceae</taxon>
        <taxon>Aureliella</taxon>
    </lineage>
</organism>
<dbReference type="AlphaFoldDB" id="A0A518G9P5"/>
<dbReference type="KEGG" id="ahel:Q31a_36140"/>
<evidence type="ECO:0000313" key="1">
    <source>
        <dbReference type="EMBL" id="QDV25290.1"/>
    </source>
</evidence>
<protein>
    <submittedName>
        <fullName evidence="1">Uncharacterized protein</fullName>
    </submittedName>
</protein>